<gene>
    <name evidence="1" type="ORF">SAMN05216277_10860</name>
</gene>
<dbReference type="AlphaFoldDB" id="A0A1I5T7H2"/>
<dbReference type="RefSeq" id="WP_074878696.1">
    <property type="nucleotide sequence ID" value="NZ_FOXI01000008.1"/>
</dbReference>
<dbReference type="OrthoDB" id="45790at2157"/>
<dbReference type="Proteomes" id="UP000183769">
    <property type="component" value="Unassembled WGS sequence"/>
</dbReference>
<organism evidence="1 2">
    <name type="scientific">Halolamina pelagica</name>
    <dbReference type="NCBI Taxonomy" id="699431"/>
    <lineage>
        <taxon>Archaea</taxon>
        <taxon>Methanobacteriati</taxon>
        <taxon>Methanobacteriota</taxon>
        <taxon>Stenosarchaea group</taxon>
        <taxon>Halobacteria</taxon>
        <taxon>Halobacteriales</taxon>
        <taxon>Haloferacaceae</taxon>
    </lineage>
</organism>
<name>A0A1I5T7H2_9EURY</name>
<accession>A0A1I5T7H2</accession>
<keyword evidence="2" id="KW-1185">Reference proteome</keyword>
<evidence type="ECO:0000313" key="2">
    <source>
        <dbReference type="Proteomes" id="UP000183769"/>
    </source>
</evidence>
<protein>
    <submittedName>
        <fullName evidence="1">Uncharacterized protein</fullName>
    </submittedName>
</protein>
<evidence type="ECO:0000313" key="1">
    <source>
        <dbReference type="EMBL" id="SFP78990.1"/>
    </source>
</evidence>
<sequence>MSSQEIEEATTAIRSHIIDFLTTLDDQMDEPRLSEIVEADGTLQSKNLGQTPERCVEDALIWPILETLGYEYTPRPYYPVGDSDEQPDFRIDNLSETVIGENKSVNNFETAQGDIEGYLDSRRYEYGLSTDGFRWGMYAVETDERGRADLVTVVEEQNIAPAVRRIARNQGLVSYTEELQENGTVEGVLGDFYQTFNHYGIRRAIGGLTEFYDLYLEVTTGGGEYQHLDAALVDAIEQPPDASKSEKLAFATLLVDRLAFVKLLADRGILDRVALHAQWSEHNQGLNRFRGSFYSQYLQPLFYDALSTPKQQRDAELPEMFSDVPYLGGGLFESILPAERAFDVPDSVLKPVLTQFIENEERTLVNEAAAGSILETYTEEFESRELAGQIPQYYADIVDAYSAEIGYVESEIERTLRSFAGTEAR</sequence>
<reference evidence="2" key="1">
    <citation type="submission" date="2016-10" db="EMBL/GenBank/DDBJ databases">
        <authorList>
            <person name="Varghese N."/>
            <person name="Submissions S."/>
        </authorList>
    </citation>
    <scope>NUCLEOTIDE SEQUENCE [LARGE SCALE GENOMIC DNA]</scope>
    <source>
        <strain evidence="2">CGMCC 1.10329</strain>
    </source>
</reference>
<dbReference type="EMBL" id="FOXI01000008">
    <property type="protein sequence ID" value="SFP78990.1"/>
    <property type="molecule type" value="Genomic_DNA"/>
</dbReference>
<proteinExistence type="predicted"/>